<proteinExistence type="predicted"/>
<comment type="caution">
    <text evidence="1">The sequence shown here is derived from an EMBL/GenBank/DDBJ whole genome shotgun (WGS) entry which is preliminary data.</text>
</comment>
<protein>
    <recommendedName>
        <fullName evidence="3">DNA-binding protein</fullName>
    </recommendedName>
</protein>
<reference evidence="1 2" key="1">
    <citation type="submission" date="2018-08" db="EMBL/GenBank/DDBJ databases">
        <title>Genomic Encyclopedia of Archaeal and Bacterial Type Strains, Phase II (KMG-II): from individual species to whole genera.</title>
        <authorList>
            <person name="Goeker M."/>
        </authorList>
    </citation>
    <scope>NUCLEOTIDE SEQUENCE [LARGE SCALE GENOMIC DNA]</scope>
    <source>
        <strain evidence="1 2">DSM 17099</strain>
    </source>
</reference>
<sequence length="81" mass="9175">MTMAKQEKMEQPPLDRWRADAVLDPERKIWGLGQIAEVLGVSVDKARALAKLPEVPIYRPAGSGSYFAFRSELMIWLRGKC</sequence>
<gene>
    <name evidence="1" type="ORF">BDD41_4412</name>
</gene>
<dbReference type="AlphaFoldDB" id="A0A3D9XA01"/>
<name>A0A3D9XA01_PARVE</name>
<dbReference type="RefSeq" id="WP_244295368.1">
    <property type="nucleotide sequence ID" value="NZ_CP038197.1"/>
</dbReference>
<dbReference type="EMBL" id="QTUJ01000004">
    <property type="protein sequence ID" value="REF67387.1"/>
    <property type="molecule type" value="Genomic_DNA"/>
</dbReference>
<dbReference type="Proteomes" id="UP000256941">
    <property type="component" value="Unassembled WGS sequence"/>
</dbReference>
<organism evidence="1 2">
    <name type="scientific">Paracoccus versutus</name>
    <name type="common">Thiobacillus versutus</name>
    <dbReference type="NCBI Taxonomy" id="34007"/>
    <lineage>
        <taxon>Bacteria</taxon>
        <taxon>Pseudomonadati</taxon>
        <taxon>Pseudomonadota</taxon>
        <taxon>Alphaproteobacteria</taxon>
        <taxon>Rhodobacterales</taxon>
        <taxon>Paracoccaceae</taxon>
        <taxon>Paracoccus</taxon>
    </lineage>
</organism>
<evidence type="ECO:0008006" key="3">
    <source>
        <dbReference type="Google" id="ProtNLM"/>
    </source>
</evidence>
<accession>A0A3D9XA01</accession>
<evidence type="ECO:0000313" key="1">
    <source>
        <dbReference type="EMBL" id="REF67387.1"/>
    </source>
</evidence>
<evidence type="ECO:0000313" key="2">
    <source>
        <dbReference type="Proteomes" id="UP000256941"/>
    </source>
</evidence>